<evidence type="ECO:0008006" key="4">
    <source>
        <dbReference type="Google" id="ProtNLM"/>
    </source>
</evidence>
<dbReference type="PANTHER" id="PTHR47942">
    <property type="entry name" value="TETRATRICOPEPTIDE REPEAT (TPR)-LIKE SUPERFAMILY PROTEIN-RELATED"/>
    <property type="match status" value="1"/>
</dbReference>
<name>A0A080ZPB2_PHYNI</name>
<dbReference type="OrthoDB" id="185373at2759"/>
<reference evidence="2 3" key="1">
    <citation type="submission" date="2013-11" db="EMBL/GenBank/DDBJ databases">
        <title>The Genome Sequence of Phytophthora parasitica P1976.</title>
        <authorList>
            <consortium name="The Broad Institute Genomics Platform"/>
            <person name="Russ C."/>
            <person name="Tyler B."/>
            <person name="Panabieres F."/>
            <person name="Shan W."/>
            <person name="Tripathy S."/>
            <person name="Grunwald N."/>
            <person name="Machado M."/>
            <person name="Johnson C.S."/>
            <person name="Walker B."/>
            <person name="Young S."/>
            <person name="Zeng Q."/>
            <person name="Gargeya S."/>
            <person name="Fitzgerald M."/>
            <person name="Haas B."/>
            <person name="Abouelleil A."/>
            <person name="Allen A.W."/>
            <person name="Alvarado L."/>
            <person name="Arachchi H.M."/>
            <person name="Berlin A.M."/>
            <person name="Chapman S.B."/>
            <person name="Gainer-Dewar J."/>
            <person name="Goldberg J."/>
            <person name="Griggs A."/>
            <person name="Gujja S."/>
            <person name="Hansen M."/>
            <person name="Howarth C."/>
            <person name="Imamovic A."/>
            <person name="Ireland A."/>
            <person name="Larimer J."/>
            <person name="McCowan C."/>
            <person name="Murphy C."/>
            <person name="Pearson M."/>
            <person name="Poon T.W."/>
            <person name="Priest M."/>
            <person name="Roberts A."/>
            <person name="Saif S."/>
            <person name="Shea T."/>
            <person name="Sisk P."/>
            <person name="Sykes S."/>
            <person name="Wortman J."/>
            <person name="Nusbaum C."/>
            <person name="Birren B."/>
        </authorList>
    </citation>
    <scope>NUCLEOTIDE SEQUENCE [LARGE SCALE GENOMIC DNA]</scope>
    <source>
        <strain evidence="2 3">P1976</strain>
    </source>
</reference>
<organism evidence="2 3">
    <name type="scientific">Phytophthora nicotianae P1976</name>
    <dbReference type="NCBI Taxonomy" id="1317066"/>
    <lineage>
        <taxon>Eukaryota</taxon>
        <taxon>Sar</taxon>
        <taxon>Stramenopiles</taxon>
        <taxon>Oomycota</taxon>
        <taxon>Peronosporomycetes</taxon>
        <taxon>Peronosporales</taxon>
        <taxon>Peronosporaceae</taxon>
        <taxon>Phytophthora</taxon>
    </lineage>
</organism>
<keyword evidence="1" id="KW-0677">Repeat</keyword>
<evidence type="ECO:0000256" key="1">
    <source>
        <dbReference type="ARBA" id="ARBA00022737"/>
    </source>
</evidence>
<dbReference type="InterPro" id="IPR051222">
    <property type="entry name" value="PPR/CCM1_RNA-binding"/>
</dbReference>
<sequence length="793" mass="89390">MWRRLARSSALVAARATAVRRVDVSRLHTRLAVCVPCTRHLAASSRALSSFSNTPYEARSDDIKVRDLALHELVRRPWVELQEYYGPVEMSKVRQTLPMTWKELSIHADGSAVVAPEIVEDFYEAARRCRLPKLQRDVFNYMETHYLYHISFTMYVQMFDNLMAAKEFQRMRGVYERGMTRYDHEQRQTPPEIIYRIGISAAIALEDFRGVKTLMRDMEANGVKPSVEIVTRVMVAQATKGEVKTVVEAAKKLDPQDGRKWHEADVNRVITSLGIAGEPDLALDFFRRSQSRLTPKTLMKLLIVCRENSRPKHALALLANRRRFGVKMLPAQYPTMLEIVEELGIGGAPGNELVLILKEMRDNGAPFSDRVHALIARNLELLHGTPFMLISSPSQDGHTQAHVEMESESRTKEADTPLLHELLDARKFAQAAAIVDSYAVPVSDASNPTNGQEKTSLQDEEAIIVPPWLADMAVEAYSQNQEIDKVRSLLRGFLCVRGDFKHALSRIIGLFGGKGRLRDSRMAYDAFLAMQFQGLPIFRVRDALTRFKQNQNSEATFVLLKQVSKQIGEALKDTNCVKTAARHQEDFMGVLKRSDALSFDPARTVRDVLRIFLSLKRLDLVVAALDQLESDGIPIRAVDYENIFNTMTKNTKDGKLYTAEDFMKVWEDMTRRNVIPNKATLRVAIPVLCGQEGVCDDGWKRRKLAIIEGYHQAANDRFDNYVLPIACFSTLLEAAAETGSIEDVNAIHSGAVKALGMTMNKKHHSPDDHSKILETWNAIKAEKIATKSTHGST</sequence>
<evidence type="ECO:0000313" key="3">
    <source>
        <dbReference type="Proteomes" id="UP000028582"/>
    </source>
</evidence>
<protein>
    <recommendedName>
        <fullName evidence="4">Pentacotripeptide-repeat region of PRORP domain-containing protein</fullName>
    </recommendedName>
</protein>
<dbReference type="EMBL" id="ANJA01002642">
    <property type="protein sequence ID" value="ETO68473.1"/>
    <property type="molecule type" value="Genomic_DNA"/>
</dbReference>
<dbReference type="PANTHER" id="PTHR47942:SF41">
    <property type="entry name" value="OS05G0548600 PROTEIN"/>
    <property type="match status" value="1"/>
</dbReference>
<accession>A0A080ZPB2</accession>
<evidence type="ECO:0000313" key="2">
    <source>
        <dbReference type="EMBL" id="ETO68473.1"/>
    </source>
</evidence>
<comment type="caution">
    <text evidence="2">The sequence shown here is derived from an EMBL/GenBank/DDBJ whole genome shotgun (WGS) entry which is preliminary data.</text>
</comment>
<dbReference type="Proteomes" id="UP000028582">
    <property type="component" value="Unassembled WGS sequence"/>
</dbReference>
<gene>
    <name evidence="2" type="ORF">F444_14723</name>
</gene>
<proteinExistence type="predicted"/>
<dbReference type="AlphaFoldDB" id="A0A080ZPB2"/>